<reference evidence="2" key="1">
    <citation type="submission" date="2020-10" db="EMBL/GenBank/DDBJ databases">
        <authorList>
            <person name="Han B."/>
            <person name="Lu T."/>
            <person name="Zhao Q."/>
            <person name="Huang X."/>
            <person name="Zhao Y."/>
        </authorList>
    </citation>
    <scope>NUCLEOTIDE SEQUENCE</scope>
</reference>
<dbReference type="Proteomes" id="UP000604825">
    <property type="component" value="Unassembled WGS sequence"/>
</dbReference>
<sequence>MDDLVKNSMNILEPSPVDATGNDREDVLSSSSPVDLLSLPGWVLPICNWIDPNS</sequence>
<feature type="region of interest" description="Disordered" evidence="1">
    <location>
        <begin position="1"/>
        <end position="32"/>
    </location>
</feature>
<dbReference type="OrthoDB" id="2015992at2759"/>
<dbReference type="EMBL" id="CAJGYO010000009">
    <property type="protein sequence ID" value="CAD6252369.1"/>
    <property type="molecule type" value="Genomic_DNA"/>
</dbReference>
<name>A0A811Q0G4_9POAL</name>
<evidence type="ECO:0000256" key="1">
    <source>
        <dbReference type="SAM" id="MobiDB-lite"/>
    </source>
</evidence>
<dbReference type="AlphaFoldDB" id="A0A811Q0G4"/>
<comment type="caution">
    <text evidence="2">The sequence shown here is derived from an EMBL/GenBank/DDBJ whole genome shotgun (WGS) entry which is preliminary data.</text>
</comment>
<evidence type="ECO:0000313" key="2">
    <source>
        <dbReference type="EMBL" id="CAD6252369.1"/>
    </source>
</evidence>
<gene>
    <name evidence="2" type="ORF">NCGR_LOCUS36024</name>
</gene>
<accession>A0A811Q0G4</accession>
<evidence type="ECO:0000313" key="3">
    <source>
        <dbReference type="Proteomes" id="UP000604825"/>
    </source>
</evidence>
<proteinExistence type="predicted"/>
<keyword evidence="3" id="KW-1185">Reference proteome</keyword>
<protein>
    <submittedName>
        <fullName evidence="2">Uncharacterized protein</fullName>
    </submittedName>
</protein>
<organism evidence="2 3">
    <name type="scientific">Miscanthus lutarioriparius</name>
    <dbReference type="NCBI Taxonomy" id="422564"/>
    <lineage>
        <taxon>Eukaryota</taxon>
        <taxon>Viridiplantae</taxon>
        <taxon>Streptophyta</taxon>
        <taxon>Embryophyta</taxon>
        <taxon>Tracheophyta</taxon>
        <taxon>Spermatophyta</taxon>
        <taxon>Magnoliopsida</taxon>
        <taxon>Liliopsida</taxon>
        <taxon>Poales</taxon>
        <taxon>Poaceae</taxon>
        <taxon>PACMAD clade</taxon>
        <taxon>Panicoideae</taxon>
        <taxon>Andropogonodae</taxon>
        <taxon>Andropogoneae</taxon>
        <taxon>Saccharinae</taxon>
        <taxon>Miscanthus</taxon>
    </lineage>
</organism>